<dbReference type="AlphaFoldDB" id="A0AAV7UCK7"/>
<gene>
    <name evidence="2" type="ORF">NDU88_003476</name>
</gene>
<dbReference type="EMBL" id="JANPWB010000005">
    <property type="protein sequence ID" value="KAJ1186695.1"/>
    <property type="molecule type" value="Genomic_DNA"/>
</dbReference>
<evidence type="ECO:0000313" key="3">
    <source>
        <dbReference type="Proteomes" id="UP001066276"/>
    </source>
</evidence>
<dbReference type="Proteomes" id="UP001066276">
    <property type="component" value="Chromosome 3_1"/>
</dbReference>
<feature type="compositionally biased region" description="Basic and acidic residues" evidence="1">
    <location>
        <begin position="12"/>
        <end position="24"/>
    </location>
</feature>
<keyword evidence="3" id="KW-1185">Reference proteome</keyword>
<sequence length="105" mass="11141">MSSRLANVTVIPDHRGGVGVRTDRPSSPLPFHPPAGPRLTRQMVWCHTMQARSGAGGRGTASAEPGVQLSREGSGPGPIGKRTRPHSDSEALCKWWGAVGWPPLL</sequence>
<protein>
    <submittedName>
        <fullName evidence="2">Uncharacterized protein</fullName>
    </submittedName>
</protein>
<evidence type="ECO:0000256" key="1">
    <source>
        <dbReference type="SAM" id="MobiDB-lite"/>
    </source>
</evidence>
<feature type="region of interest" description="Disordered" evidence="1">
    <location>
        <begin position="1"/>
        <end position="37"/>
    </location>
</feature>
<feature type="region of interest" description="Disordered" evidence="1">
    <location>
        <begin position="51"/>
        <end position="87"/>
    </location>
</feature>
<proteinExistence type="predicted"/>
<accession>A0AAV7UCK7</accession>
<evidence type="ECO:0000313" key="2">
    <source>
        <dbReference type="EMBL" id="KAJ1186695.1"/>
    </source>
</evidence>
<reference evidence="2" key="1">
    <citation type="journal article" date="2022" name="bioRxiv">
        <title>Sequencing and chromosome-scale assembly of the giantPleurodeles waltlgenome.</title>
        <authorList>
            <person name="Brown T."/>
            <person name="Elewa A."/>
            <person name="Iarovenko S."/>
            <person name="Subramanian E."/>
            <person name="Araus A.J."/>
            <person name="Petzold A."/>
            <person name="Susuki M."/>
            <person name="Suzuki K.-i.T."/>
            <person name="Hayashi T."/>
            <person name="Toyoda A."/>
            <person name="Oliveira C."/>
            <person name="Osipova E."/>
            <person name="Leigh N.D."/>
            <person name="Simon A."/>
            <person name="Yun M.H."/>
        </authorList>
    </citation>
    <scope>NUCLEOTIDE SEQUENCE</scope>
    <source>
        <strain evidence="2">20211129_DDA</strain>
        <tissue evidence="2">Liver</tissue>
    </source>
</reference>
<feature type="compositionally biased region" description="Pro residues" evidence="1">
    <location>
        <begin position="27"/>
        <end position="36"/>
    </location>
</feature>
<organism evidence="2 3">
    <name type="scientific">Pleurodeles waltl</name>
    <name type="common">Iberian ribbed newt</name>
    <dbReference type="NCBI Taxonomy" id="8319"/>
    <lineage>
        <taxon>Eukaryota</taxon>
        <taxon>Metazoa</taxon>
        <taxon>Chordata</taxon>
        <taxon>Craniata</taxon>
        <taxon>Vertebrata</taxon>
        <taxon>Euteleostomi</taxon>
        <taxon>Amphibia</taxon>
        <taxon>Batrachia</taxon>
        <taxon>Caudata</taxon>
        <taxon>Salamandroidea</taxon>
        <taxon>Salamandridae</taxon>
        <taxon>Pleurodelinae</taxon>
        <taxon>Pleurodeles</taxon>
    </lineage>
</organism>
<name>A0AAV7UCK7_PLEWA</name>
<comment type="caution">
    <text evidence="2">The sequence shown here is derived from an EMBL/GenBank/DDBJ whole genome shotgun (WGS) entry which is preliminary data.</text>
</comment>